<dbReference type="Pfam" id="PF00005">
    <property type="entry name" value="ABC_tran"/>
    <property type="match status" value="1"/>
</dbReference>
<accession>A0A1H7QD75</accession>
<dbReference type="PANTHER" id="PTHR42734">
    <property type="entry name" value="METAL TRANSPORT SYSTEM ATP-BINDING PROTEIN TM_0124-RELATED"/>
    <property type="match status" value="1"/>
</dbReference>
<reference evidence="7" key="1">
    <citation type="submission" date="2016-10" db="EMBL/GenBank/DDBJ databases">
        <authorList>
            <person name="Varghese N."/>
            <person name="Submissions S."/>
        </authorList>
    </citation>
    <scope>NUCLEOTIDE SEQUENCE [LARGE SCALE GENOMIC DNA]</scope>
    <source>
        <strain evidence="7">DSM 241</strain>
    </source>
</reference>
<evidence type="ECO:0000256" key="4">
    <source>
        <dbReference type="ARBA" id="ARBA00022840"/>
    </source>
</evidence>
<dbReference type="PROSITE" id="PS50893">
    <property type="entry name" value="ABC_TRANSPORTER_2"/>
    <property type="match status" value="1"/>
</dbReference>
<evidence type="ECO:0000256" key="3">
    <source>
        <dbReference type="ARBA" id="ARBA00022741"/>
    </source>
</evidence>
<dbReference type="AlphaFoldDB" id="A0A1H7QD75"/>
<dbReference type="InterPro" id="IPR003439">
    <property type="entry name" value="ABC_transporter-like_ATP-bd"/>
</dbReference>
<name>A0A1H7QD75_9GAMM</name>
<proteinExistence type="inferred from homology"/>
<evidence type="ECO:0000256" key="2">
    <source>
        <dbReference type="ARBA" id="ARBA00022448"/>
    </source>
</evidence>
<evidence type="ECO:0000313" key="7">
    <source>
        <dbReference type="Proteomes" id="UP000199256"/>
    </source>
</evidence>
<dbReference type="GO" id="GO:0005524">
    <property type="term" value="F:ATP binding"/>
    <property type="evidence" value="ECO:0007669"/>
    <property type="project" value="UniProtKB-KW"/>
</dbReference>
<dbReference type="CDD" id="cd03214">
    <property type="entry name" value="ABC_Iron-Siderophores_B12_Hemin"/>
    <property type="match status" value="1"/>
</dbReference>
<dbReference type="SMART" id="SM00382">
    <property type="entry name" value="AAA"/>
    <property type="match status" value="1"/>
</dbReference>
<evidence type="ECO:0000313" key="6">
    <source>
        <dbReference type="EMBL" id="SEL45769.1"/>
    </source>
</evidence>
<protein>
    <submittedName>
        <fullName evidence="6">Iron complex transport system ATP-binding protein</fullName>
    </submittedName>
</protein>
<keyword evidence="4 6" id="KW-0067">ATP-binding</keyword>
<comment type="similarity">
    <text evidence="1">Belongs to the ABC transporter superfamily.</text>
</comment>
<dbReference type="Gene3D" id="3.40.50.300">
    <property type="entry name" value="P-loop containing nucleotide triphosphate hydrolases"/>
    <property type="match status" value="1"/>
</dbReference>
<keyword evidence="2" id="KW-0813">Transport</keyword>
<evidence type="ECO:0000256" key="1">
    <source>
        <dbReference type="ARBA" id="ARBA00005417"/>
    </source>
</evidence>
<dbReference type="InterPro" id="IPR003593">
    <property type="entry name" value="AAA+_ATPase"/>
</dbReference>
<dbReference type="PANTHER" id="PTHR42734:SF6">
    <property type="entry name" value="MOLYBDATE IMPORT ATP-BINDING PROTEIN MOLC"/>
    <property type="match status" value="1"/>
</dbReference>
<dbReference type="FunFam" id="3.40.50.300:FF:000134">
    <property type="entry name" value="Iron-enterobactin ABC transporter ATP-binding protein"/>
    <property type="match status" value="1"/>
</dbReference>
<dbReference type="InterPro" id="IPR050153">
    <property type="entry name" value="Metal_Ion_Import_ABC"/>
</dbReference>
<dbReference type="RefSeq" id="WP_090255051.1">
    <property type="nucleotide sequence ID" value="NZ_FOAA01000017.1"/>
</dbReference>
<gene>
    <name evidence="6" type="ORF">SAMN05444515_11717</name>
</gene>
<dbReference type="InterPro" id="IPR017871">
    <property type="entry name" value="ABC_transporter-like_CS"/>
</dbReference>
<dbReference type="OrthoDB" id="6461291at2"/>
<dbReference type="STRING" id="1396821.SAMN05444515_11717"/>
<evidence type="ECO:0000259" key="5">
    <source>
        <dbReference type="PROSITE" id="PS50893"/>
    </source>
</evidence>
<organism evidence="6 7">
    <name type="scientific">Ectothiorhodospira marina</name>
    <dbReference type="NCBI Taxonomy" id="1396821"/>
    <lineage>
        <taxon>Bacteria</taxon>
        <taxon>Pseudomonadati</taxon>
        <taxon>Pseudomonadota</taxon>
        <taxon>Gammaproteobacteria</taxon>
        <taxon>Chromatiales</taxon>
        <taxon>Ectothiorhodospiraceae</taxon>
        <taxon>Ectothiorhodospira</taxon>
    </lineage>
</organism>
<feature type="domain" description="ABC transporter" evidence="5">
    <location>
        <begin position="7"/>
        <end position="241"/>
    </location>
</feature>
<dbReference type="EMBL" id="FOAA01000017">
    <property type="protein sequence ID" value="SEL45769.1"/>
    <property type="molecule type" value="Genomic_DNA"/>
</dbReference>
<sequence length="257" mass="28572">MSPRNGLSVEDVSFGYGRATPTLKRVCLQVGPGEVVALLGPNGSGKTTLLKCAMGLLKPREGQITLHGQDLRRMPRWQAARYLSYVPQATDIVYPMTVFESVLLGLRDSPWYPDQASLEKVERVLERLELTPLATRPMDELSGGQRQKAAIARALVRDTPYLLLDEPTNHLDMKHKRDTLEILRERARIQQQGILVVLHEINIATQLADRIVLLDNGQVVASGAPAEVITPEHLRAVYQVDVGIAHQDGLPFVMGYR</sequence>
<keyword evidence="7" id="KW-1185">Reference proteome</keyword>
<dbReference type="PROSITE" id="PS00211">
    <property type="entry name" value="ABC_TRANSPORTER_1"/>
    <property type="match status" value="1"/>
</dbReference>
<dbReference type="SUPFAM" id="SSF52540">
    <property type="entry name" value="P-loop containing nucleoside triphosphate hydrolases"/>
    <property type="match status" value="1"/>
</dbReference>
<dbReference type="GO" id="GO:0016887">
    <property type="term" value="F:ATP hydrolysis activity"/>
    <property type="evidence" value="ECO:0007669"/>
    <property type="project" value="InterPro"/>
</dbReference>
<dbReference type="Proteomes" id="UP000199256">
    <property type="component" value="Unassembled WGS sequence"/>
</dbReference>
<dbReference type="InterPro" id="IPR027417">
    <property type="entry name" value="P-loop_NTPase"/>
</dbReference>
<keyword evidence="3" id="KW-0547">Nucleotide-binding</keyword>